<evidence type="ECO:0000313" key="1">
    <source>
        <dbReference type="EMBL" id="KAF7763557.1"/>
    </source>
</evidence>
<protein>
    <submittedName>
        <fullName evidence="1">Uncharacterized protein</fullName>
    </submittedName>
</protein>
<proteinExistence type="predicted"/>
<sequence length="533" mass="59851">MGWLSPPDRREFTLILFCLVVYILAYNLETSLQLLGVDSVATSGAVFSRLGLGKTRAIGSDGRKPVGWRDDLELDIYGDWQWDEGHIAGNGEERTQGVGAGRHGAMWISRKDAGEVSGKVFGEVPVDEALQRWGTDVPQTKVQKHIPGYTILDNVFIHNGNVYLVTDDSNNFPAVSAIVSSTGPGFGEWNLLTTKQAVDLFGEFGGVIRGVSWMAADNTPHNSTLLSLWRTYSSLDPAIDSEGRTRLAPPHRLILPHHTFFTDPDPEILDDVRRRRRVDTGFHPYLLKTAFPQLTVMYFEDFDDYAKMKVPFVFERLVIADRKAASDSLDPSQPAFSPPFELDTTAASEFWLEPVRRPLEMFFDLGDEDVGMKKKKRVVTYVVTQDNEDGQSAKLRKEDHEKLVSGLKRMERNMGCEVNIVSDDTARTSWVERMGAILRSSVVIGVHGNHLLDFAFMKRTSHATFMEFYPKEKFVRDRAVIATSLGQHYIVWSGTQKFTARNLPGVVRPQVDEIIEIDVDAVVKSVQQVIAKI</sequence>
<gene>
    <name evidence="1" type="ORF">Agabi119p4_8094</name>
</gene>
<organism evidence="1 2">
    <name type="scientific">Agaricus bisporus var. burnettii</name>
    <dbReference type="NCBI Taxonomy" id="192524"/>
    <lineage>
        <taxon>Eukaryota</taxon>
        <taxon>Fungi</taxon>
        <taxon>Dikarya</taxon>
        <taxon>Basidiomycota</taxon>
        <taxon>Agaricomycotina</taxon>
        <taxon>Agaricomycetes</taxon>
        <taxon>Agaricomycetidae</taxon>
        <taxon>Agaricales</taxon>
        <taxon>Agaricineae</taxon>
        <taxon>Agaricaceae</taxon>
        <taxon>Agaricus</taxon>
    </lineage>
</organism>
<name>A0A8H7EY16_AGABI</name>
<comment type="caution">
    <text evidence="1">The sequence shown here is derived from an EMBL/GenBank/DDBJ whole genome shotgun (WGS) entry which is preliminary data.</text>
</comment>
<reference evidence="1 2" key="1">
    <citation type="journal article" name="Sci. Rep.">
        <title>Telomere-to-telomere assembled and centromere annotated genomes of the two main subspecies of the button mushroom Agaricus bisporus reveal especially polymorphic chromosome ends.</title>
        <authorList>
            <person name="Sonnenberg A.S.M."/>
            <person name="Sedaghat-Telgerd N."/>
            <person name="Lavrijssen B."/>
            <person name="Ohm R.A."/>
            <person name="Hendrickx P.M."/>
            <person name="Scholtmeijer K."/>
            <person name="Baars J.J.P."/>
            <person name="van Peer A."/>
        </authorList>
    </citation>
    <scope>NUCLEOTIDE SEQUENCE [LARGE SCALE GENOMIC DNA]</scope>
    <source>
        <strain evidence="1 2">H119_p4</strain>
    </source>
</reference>
<evidence type="ECO:0000313" key="2">
    <source>
        <dbReference type="Proteomes" id="UP000629468"/>
    </source>
</evidence>
<dbReference type="AlphaFoldDB" id="A0A8H7EY16"/>
<dbReference type="Proteomes" id="UP000629468">
    <property type="component" value="Unassembled WGS sequence"/>
</dbReference>
<dbReference type="EMBL" id="JABXXO010000011">
    <property type="protein sequence ID" value="KAF7763557.1"/>
    <property type="molecule type" value="Genomic_DNA"/>
</dbReference>
<accession>A0A8H7EY16</accession>